<dbReference type="SMART" id="SM00091">
    <property type="entry name" value="PAS"/>
    <property type="match status" value="1"/>
</dbReference>
<dbReference type="InterPro" id="IPR035965">
    <property type="entry name" value="PAS-like_dom_sf"/>
</dbReference>
<dbReference type="InterPro" id="IPR003594">
    <property type="entry name" value="HATPase_dom"/>
</dbReference>
<dbReference type="Pfam" id="PF00989">
    <property type="entry name" value="PAS"/>
    <property type="match status" value="1"/>
</dbReference>
<dbReference type="PROSITE" id="PS50109">
    <property type="entry name" value="HIS_KIN"/>
    <property type="match status" value="1"/>
</dbReference>
<dbReference type="Gene3D" id="3.30.565.10">
    <property type="entry name" value="Histidine kinase-like ATPase, C-terminal domain"/>
    <property type="match status" value="1"/>
</dbReference>
<dbReference type="GO" id="GO:0006355">
    <property type="term" value="P:regulation of DNA-templated transcription"/>
    <property type="evidence" value="ECO:0007669"/>
    <property type="project" value="InterPro"/>
</dbReference>
<keyword evidence="11 14" id="KW-1133">Transmembrane helix</keyword>
<comment type="catalytic activity">
    <reaction evidence="1">
        <text>ATP + protein L-histidine = ADP + protein N-phospho-L-histidine.</text>
        <dbReference type="EC" id="2.7.13.3"/>
    </reaction>
</comment>
<dbReference type="Gene3D" id="3.30.450.20">
    <property type="entry name" value="PAS domain"/>
    <property type="match status" value="2"/>
</dbReference>
<dbReference type="SUPFAM" id="SSF55874">
    <property type="entry name" value="ATPase domain of HSP90 chaperone/DNA topoisomerase II/histidine kinase"/>
    <property type="match status" value="1"/>
</dbReference>
<gene>
    <name evidence="17" type="ORF">SAMN04488126_12120</name>
</gene>
<dbReference type="PROSITE" id="PS50112">
    <property type="entry name" value="PAS"/>
    <property type="match status" value="1"/>
</dbReference>
<dbReference type="RefSeq" id="WP_092098303.1">
    <property type="nucleotide sequence ID" value="NZ_FNAR01000021.1"/>
</dbReference>
<organism evidence="17 18">
    <name type="scientific">Bhargavaea beijingensis</name>
    <dbReference type="NCBI Taxonomy" id="426756"/>
    <lineage>
        <taxon>Bacteria</taxon>
        <taxon>Bacillati</taxon>
        <taxon>Bacillota</taxon>
        <taxon>Bacilli</taxon>
        <taxon>Bacillales</taxon>
        <taxon>Caryophanaceae</taxon>
        <taxon>Bhargavaea</taxon>
    </lineage>
</organism>
<keyword evidence="8" id="KW-0547">Nucleotide-binding</keyword>
<feature type="domain" description="Histidine kinase" evidence="15">
    <location>
        <begin position="312"/>
        <end position="526"/>
    </location>
</feature>
<reference evidence="17 18" key="1">
    <citation type="submission" date="2016-10" db="EMBL/GenBank/DDBJ databases">
        <authorList>
            <person name="de Groot N.N."/>
        </authorList>
    </citation>
    <scope>NUCLEOTIDE SEQUENCE [LARGE SCALE GENOMIC DNA]</scope>
    <source>
        <strain evidence="17 18">CGMCC 1.6762</strain>
    </source>
</reference>
<evidence type="ECO:0000313" key="18">
    <source>
        <dbReference type="Proteomes" id="UP000198823"/>
    </source>
</evidence>
<sequence length="530" mass="57882">MFSNVSMQTKILGLVTGLILLVSLLLTVFYAVMEYQRIEQETGEKGLRMAQVVAKMPSVRNAFDDANPEVILQPIATEVRILSGAEYVVIGNTESIRYAHPDPDKIGKKMVGGDNDRALVGGESYISEAVGSLGPAVRGKAPILDYDDRIVGVVSVGYMVEDTRSIIRERLGKIIALALLIIVIGMIGGIRLADSIRKDTMGLEPAEIASLYTERTAILSSVHEGIIAVDKAGEITMLNDSARRLLGLSEKQDIHRLDEVNPNPDARRFLRPDARLANEEAVINDRHVIVNALPVERDGQPAGAVFSFRDKTELKELVDTLSEVREYSEYLRAQTHEYTNKLYVLSGLMQLGKYNEAIELISDELDTARSQNRILFTQIQDPTVQAILMGKIGKASENKIRFTIDDNSGLGPLPGHIGIAQIVTILGNLLDNAMEEVRDADRKEVTFFATDIGREILFEVADSGGGLPEKNPDRLYEQGFSTKAADGRGYGLSLVRGAVDELGGYIEAHNSQEGGAVFTVFIPKQTGGVG</sequence>
<keyword evidence="13 14" id="KW-0472">Membrane</keyword>
<keyword evidence="9 17" id="KW-0418">Kinase</keyword>
<evidence type="ECO:0000256" key="13">
    <source>
        <dbReference type="ARBA" id="ARBA00023136"/>
    </source>
</evidence>
<dbReference type="STRING" id="426756.SAMN04488126_12120"/>
<dbReference type="FunFam" id="3.30.450.20:FF:000018">
    <property type="entry name" value="Sensor histidine kinase DcuS"/>
    <property type="match status" value="1"/>
</dbReference>
<feature type="transmembrane region" description="Helical" evidence="14">
    <location>
        <begin position="174"/>
        <end position="193"/>
    </location>
</feature>
<protein>
    <recommendedName>
        <fullName evidence="3">histidine kinase</fullName>
        <ecNumber evidence="3">2.7.13.3</ecNumber>
    </recommendedName>
</protein>
<proteinExistence type="predicted"/>
<dbReference type="OrthoDB" id="9792686at2"/>
<dbReference type="EC" id="2.7.13.3" evidence="3"/>
<evidence type="ECO:0000256" key="5">
    <source>
        <dbReference type="ARBA" id="ARBA00022553"/>
    </source>
</evidence>
<accession>A0A1G7FUD9</accession>
<evidence type="ECO:0000256" key="7">
    <source>
        <dbReference type="ARBA" id="ARBA00022692"/>
    </source>
</evidence>
<evidence type="ECO:0000259" key="16">
    <source>
        <dbReference type="PROSITE" id="PS50112"/>
    </source>
</evidence>
<evidence type="ECO:0000256" key="12">
    <source>
        <dbReference type="ARBA" id="ARBA00023012"/>
    </source>
</evidence>
<dbReference type="Proteomes" id="UP000198823">
    <property type="component" value="Unassembled WGS sequence"/>
</dbReference>
<keyword evidence="5" id="KW-0597">Phosphoprotein</keyword>
<evidence type="ECO:0000256" key="11">
    <source>
        <dbReference type="ARBA" id="ARBA00022989"/>
    </source>
</evidence>
<dbReference type="InterPro" id="IPR016120">
    <property type="entry name" value="Sig_transdc_His_kin_SpoOB"/>
</dbReference>
<evidence type="ECO:0000256" key="2">
    <source>
        <dbReference type="ARBA" id="ARBA00004651"/>
    </source>
</evidence>
<dbReference type="PANTHER" id="PTHR43547:SF3">
    <property type="entry name" value="SENSOR PROTEIN CITS"/>
    <property type="match status" value="1"/>
</dbReference>
<dbReference type="InterPro" id="IPR005467">
    <property type="entry name" value="His_kinase_dom"/>
</dbReference>
<dbReference type="GO" id="GO:0005886">
    <property type="term" value="C:plasma membrane"/>
    <property type="evidence" value="ECO:0007669"/>
    <property type="project" value="UniProtKB-SubCell"/>
</dbReference>
<evidence type="ECO:0000256" key="14">
    <source>
        <dbReference type="SAM" id="Phobius"/>
    </source>
</evidence>
<dbReference type="Gene3D" id="1.10.287.130">
    <property type="match status" value="1"/>
</dbReference>
<dbReference type="SUPFAM" id="SSF55890">
    <property type="entry name" value="Sporulation response regulatory protein Spo0B"/>
    <property type="match status" value="1"/>
</dbReference>
<dbReference type="InterPro" id="IPR000014">
    <property type="entry name" value="PAS"/>
</dbReference>
<keyword evidence="7 14" id="KW-0812">Transmembrane</keyword>
<dbReference type="PRINTS" id="PR00344">
    <property type="entry name" value="BCTRLSENSOR"/>
</dbReference>
<dbReference type="InterPro" id="IPR036890">
    <property type="entry name" value="HATPase_C_sf"/>
</dbReference>
<dbReference type="SUPFAM" id="SSF55785">
    <property type="entry name" value="PYP-like sensor domain (PAS domain)"/>
    <property type="match status" value="1"/>
</dbReference>
<evidence type="ECO:0000256" key="4">
    <source>
        <dbReference type="ARBA" id="ARBA00022475"/>
    </source>
</evidence>
<dbReference type="SUPFAM" id="SSF103190">
    <property type="entry name" value="Sensory domain-like"/>
    <property type="match status" value="1"/>
</dbReference>
<dbReference type="CDD" id="cd00130">
    <property type="entry name" value="PAS"/>
    <property type="match status" value="1"/>
</dbReference>
<keyword evidence="6" id="KW-0808">Transferase</keyword>
<evidence type="ECO:0000256" key="8">
    <source>
        <dbReference type="ARBA" id="ARBA00022741"/>
    </source>
</evidence>
<keyword evidence="4" id="KW-1003">Cell membrane</keyword>
<dbReference type="InterPro" id="IPR033463">
    <property type="entry name" value="sCache_3"/>
</dbReference>
<dbReference type="InterPro" id="IPR013767">
    <property type="entry name" value="PAS_fold"/>
</dbReference>
<feature type="transmembrane region" description="Helical" evidence="14">
    <location>
        <begin position="12"/>
        <end position="32"/>
    </location>
</feature>
<dbReference type="Pfam" id="PF02518">
    <property type="entry name" value="HATPase_c"/>
    <property type="match status" value="1"/>
</dbReference>
<name>A0A1G7FUD9_9BACL</name>
<evidence type="ECO:0000256" key="1">
    <source>
        <dbReference type="ARBA" id="ARBA00000085"/>
    </source>
</evidence>
<dbReference type="InterPro" id="IPR039506">
    <property type="entry name" value="SPOB_a"/>
</dbReference>
<evidence type="ECO:0000259" key="15">
    <source>
        <dbReference type="PROSITE" id="PS50109"/>
    </source>
</evidence>
<evidence type="ECO:0000256" key="3">
    <source>
        <dbReference type="ARBA" id="ARBA00012438"/>
    </source>
</evidence>
<evidence type="ECO:0000256" key="6">
    <source>
        <dbReference type="ARBA" id="ARBA00022679"/>
    </source>
</evidence>
<keyword evidence="10" id="KW-0067">ATP-binding</keyword>
<evidence type="ECO:0000256" key="10">
    <source>
        <dbReference type="ARBA" id="ARBA00022840"/>
    </source>
</evidence>
<dbReference type="InterPro" id="IPR004358">
    <property type="entry name" value="Sig_transdc_His_kin-like_C"/>
</dbReference>
<dbReference type="PANTHER" id="PTHR43547">
    <property type="entry name" value="TWO-COMPONENT HISTIDINE KINASE"/>
    <property type="match status" value="1"/>
</dbReference>
<evidence type="ECO:0000256" key="9">
    <source>
        <dbReference type="ARBA" id="ARBA00022777"/>
    </source>
</evidence>
<dbReference type="Pfam" id="PF17203">
    <property type="entry name" value="sCache_3_2"/>
    <property type="match status" value="1"/>
</dbReference>
<dbReference type="InterPro" id="IPR029151">
    <property type="entry name" value="Sensor-like_sf"/>
</dbReference>
<dbReference type="Pfam" id="PF14689">
    <property type="entry name" value="SPOB_a"/>
    <property type="match status" value="1"/>
</dbReference>
<keyword evidence="12" id="KW-0902">Two-component regulatory system</keyword>
<dbReference type="GO" id="GO:0005524">
    <property type="term" value="F:ATP binding"/>
    <property type="evidence" value="ECO:0007669"/>
    <property type="project" value="UniProtKB-KW"/>
</dbReference>
<feature type="domain" description="PAS" evidence="16">
    <location>
        <begin position="211"/>
        <end position="256"/>
    </location>
</feature>
<dbReference type="AlphaFoldDB" id="A0A1G7FUD9"/>
<dbReference type="EMBL" id="FNAR01000021">
    <property type="protein sequence ID" value="SDE79533.1"/>
    <property type="molecule type" value="Genomic_DNA"/>
</dbReference>
<dbReference type="SMART" id="SM00387">
    <property type="entry name" value="HATPase_c"/>
    <property type="match status" value="1"/>
</dbReference>
<dbReference type="GO" id="GO:0000155">
    <property type="term" value="F:phosphorelay sensor kinase activity"/>
    <property type="evidence" value="ECO:0007669"/>
    <property type="project" value="InterPro"/>
</dbReference>
<evidence type="ECO:0000313" key="17">
    <source>
        <dbReference type="EMBL" id="SDE79533.1"/>
    </source>
</evidence>
<comment type="subcellular location">
    <subcellularLocation>
        <location evidence="2">Cell membrane</location>
        <topology evidence="2">Multi-pass membrane protein</topology>
    </subcellularLocation>
</comment>